<dbReference type="PROSITE" id="PS51832">
    <property type="entry name" value="HD_GYP"/>
    <property type="match status" value="1"/>
</dbReference>
<dbReference type="Gene3D" id="1.10.3210.10">
    <property type="entry name" value="Hypothetical protein af1432"/>
    <property type="match status" value="1"/>
</dbReference>
<dbReference type="InterPro" id="IPR003607">
    <property type="entry name" value="HD/PDEase_dom"/>
</dbReference>
<keyword evidence="4" id="KW-1185">Reference proteome</keyword>
<dbReference type="PANTHER" id="PTHR43155">
    <property type="entry name" value="CYCLIC DI-GMP PHOSPHODIESTERASE PA4108-RELATED"/>
    <property type="match status" value="1"/>
</dbReference>
<sequence length="347" mass="40384">MRVHVTDLQAGDQLSEDIFNLFGLHVLSSGTILNERELSRLYQHQIDYVEIERRQPASAVFSAAARSLNPKLQPRYEDAVAGCELLFRRAFEEGTIRESDVNESFKPLMNHFREERDVVSLMLLLNSQDDYTYQHSVQVGMLSYYIAKWIGWNEEDRLRASTAGFLHDIGKCRISEEILNKPDKLTDEEFAIMKRHPEYGYEILTQAYPDSDIATAALQHHERKDGRGYPNRLSGDEIHPIAKIVAIADVYSAMTSSRVYQEKRDLLYVLRELHRLSFNELDAEMTHSFIRHMVPNFIGKQVELTNGEIGTIILTNESDWFRPLIRIEDRFIDLTVHREYEVKHIHM</sequence>
<dbReference type="CDD" id="cd00077">
    <property type="entry name" value="HDc"/>
    <property type="match status" value="1"/>
</dbReference>
<dbReference type="InterPro" id="IPR006674">
    <property type="entry name" value="HD_domain"/>
</dbReference>
<dbReference type="SUPFAM" id="SSF109604">
    <property type="entry name" value="HD-domain/PDEase-like"/>
    <property type="match status" value="1"/>
</dbReference>
<evidence type="ECO:0000313" key="4">
    <source>
        <dbReference type="Proteomes" id="UP000547209"/>
    </source>
</evidence>
<dbReference type="PANTHER" id="PTHR43155:SF2">
    <property type="entry name" value="CYCLIC DI-GMP PHOSPHODIESTERASE PA4108"/>
    <property type="match status" value="1"/>
</dbReference>
<dbReference type="SMART" id="SM00471">
    <property type="entry name" value="HDc"/>
    <property type="match status" value="1"/>
</dbReference>
<dbReference type="NCBIfam" id="TIGR00277">
    <property type="entry name" value="HDIG"/>
    <property type="match status" value="1"/>
</dbReference>
<organism evidence="3 4">
    <name type="scientific">Cohnella nanjingensis</name>
    <dbReference type="NCBI Taxonomy" id="1387779"/>
    <lineage>
        <taxon>Bacteria</taxon>
        <taxon>Bacillati</taxon>
        <taxon>Bacillota</taxon>
        <taxon>Bacilli</taxon>
        <taxon>Bacillales</taxon>
        <taxon>Paenibacillaceae</taxon>
        <taxon>Cohnella</taxon>
    </lineage>
</organism>
<feature type="domain" description="HD" evidence="1">
    <location>
        <begin position="132"/>
        <end position="254"/>
    </location>
</feature>
<evidence type="ECO:0000259" key="1">
    <source>
        <dbReference type="PROSITE" id="PS51831"/>
    </source>
</evidence>
<evidence type="ECO:0000313" key="3">
    <source>
        <dbReference type="EMBL" id="MBB6672349.1"/>
    </source>
</evidence>
<feature type="domain" description="HD-GYP" evidence="2">
    <location>
        <begin position="110"/>
        <end position="305"/>
    </location>
</feature>
<dbReference type="InterPro" id="IPR037522">
    <property type="entry name" value="HD_GYP_dom"/>
</dbReference>
<dbReference type="EMBL" id="JACJVP010000026">
    <property type="protein sequence ID" value="MBB6672349.1"/>
    <property type="molecule type" value="Genomic_DNA"/>
</dbReference>
<dbReference type="RefSeq" id="WP_185143826.1">
    <property type="nucleotide sequence ID" value="NZ_JACJVP010000026.1"/>
</dbReference>
<dbReference type="InterPro" id="IPR006675">
    <property type="entry name" value="HDIG_dom"/>
</dbReference>
<evidence type="ECO:0000259" key="2">
    <source>
        <dbReference type="PROSITE" id="PS51832"/>
    </source>
</evidence>
<proteinExistence type="predicted"/>
<accession>A0A7X0RUJ0</accession>
<protein>
    <submittedName>
        <fullName evidence="3">HD-GYP domain-containing protein</fullName>
    </submittedName>
</protein>
<comment type="caution">
    <text evidence="3">The sequence shown here is derived from an EMBL/GenBank/DDBJ whole genome shotgun (WGS) entry which is preliminary data.</text>
</comment>
<dbReference type="Pfam" id="PF13487">
    <property type="entry name" value="HD_5"/>
    <property type="match status" value="1"/>
</dbReference>
<dbReference type="Proteomes" id="UP000547209">
    <property type="component" value="Unassembled WGS sequence"/>
</dbReference>
<reference evidence="3 4" key="1">
    <citation type="submission" date="2020-08" db="EMBL/GenBank/DDBJ databases">
        <title>Cohnella phylogeny.</title>
        <authorList>
            <person name="Dunlap C."/>
        </authorList>
    </citation>
    <scope>NUCLEOTIDE SEQUENCE [LARGE SCALE GENOMIC DNA]</scope>
    <source>
        <strain evidence="3 4">DSM 28246</strain>
    </source>
</reference>
<dbReference type="PROSITE" id="PS51831">
    <property type="entry name" value="HD"/>
    <property type="match status" value="1"/>
</dbReference>
<name>A0A7X0RUJ0_9BACL</name>
<dbReference type="AlphaFoldDB" id="A0A7X0RUJ0"/>
<gene>
    <name evidence="3" type="ORF">H7C19_16845</name>
</gene>